<accession>A0ABD1XZF2</accession>
<name>A0ABD1XZF2_9MARC</name>
<protein>
    <submittedName>
        <fullName evidence="1">Uncharacterized protein</fullName>
    </submittedName>
</protein>
<reference evidence="1 2" key="1">
    <citation type="submission" date="2024-09" db="EMBL/GenBank/DDBJ databases">
        <title>Chromosome-scale assembly of Riccia fluitans.</title>
        <authorList>
            <person name="Paukszto L."/>
            <person name="Sawicki J."/>
            <person name="Karawczyk K."/>
            <person name="Piernik-Szablinska J."/>
            <person name="Szczecinska M."/>
            <person name="Mazdziarz M."/>
        </authorList>
    </citation>
    <scope>NUCLEOTIDE SEQUENCE [LARGE SCALE GENOMIC DNA]</scope>
    <source>
        <strain evidence="1">Rf_01</strain>
        <tissue evidence="1">Aerial parts of the thallus</tissue>
    </source>
</reference>
<dbReference type="EMBL" id="JBHFFA010000006">
    <property type="protein sequence ID" value="KAL2619883.1"/>
    <property type="molecule type" value="Genomic_DNA"/>
</dbReference>
<evidence type="ECO:0000313" key="2">
    <source>
        <dbReference type="Proteomes" id="UP001605036"/>
    </source>
</evidence>
<evidence type="ECO:0000313" key="1">
    <source>
        <dbReference type="EMBL" id="KAL2619883.1"/>
    </source>
</evidence>
<dbReference type="AlphaFoldDB" id="A0ABD1XZF2"/>
<proteinExistence type="predicted"/>
<dbReference type="Proteomes" id="UP001605036">
    <property type="component" value="Unassembled WGS sequence"/>
</dbReference>
<organism evidence="1 2">
    <name type="scientific">Riccia fluitans</name>
    <dbReference type="NCBI Taxonomy" id="41844"/>
    <lineage>
        <taxon>Eukaryota</taxon>
        <taxon>Viridiplantae</taxon>
        <taxon>Streptophyta</taxon>
        <taxon>Embryophyta</taxon>
        <taxon>Marchantiophyta</taxon>
        <taxon>Marchantiopsida</taxon>
        <taxon>Marchantiidae</taxon>
        <taxon>Marchantiales</taxon>
        <taxon>Ricciaceae</taxon>
        <taxon>Riccia</taxon>
    </lineage>
</organism>
<comment type="caution">
    <text evidence="1">The sequence shown here is derived from an EMBL/GenBank/DDBJ whole genome shotgun (WGS) entry which is preliminary data.</text>
</comment>
<sequence>MDLNRPFWRRNDLGYLQLGQDQNAVPGTPEVYLNLHDLGSTQTLDFGGSEDPVKNIKPPEEFVARSVPPQDPVPIPESGLSAWIAVGIQYNPDDLRKYFLCDGKVWHSGKLNIEFHCSHPMLKNNWRKWMRAANPTWNGKSTQVRKSFVFFAGLELHGIKID</sequence>
<gene>
    <name evidence="1" type="ORF">R1flu_000088</name>
</gene>
<keyword evidence="2" id="KW-1185">Reference proteome</keyword>